<protein>
    <submittedName>
        <fullName evidence="2">Uncharacterized protein</fullName>
    </submittedName>
</protein>
<feature type="transmembrane region" description="Helical" evidence="1">
    <location>
        <begin position="39"/>
        <end position="61"/>
    </location>
</feature>
<proteinExistence type="predicted"/>
<feature type="transmembrane region" description="Helical" evidence="1">
    <location>
        <begin position="98"/>
        <end position="115"/>
    </location>
</feature>
<reference evidence="2 3" key="1">
    <citation type="submission" date="2018-07" db="EMBL/GenBank/DDBJ databases">
        <title>Desertimonas flava gen. nov. sp. nov.</title>
        <authorList>
            <person name="Liu S."/>
        </authorList>
    </citation>
    <scope>NUCLEOTIDE SEQUENCE [LARGE SCALE GENOMIC DNA]</scope>
    <source>
        <strain evidence="2 3">16Sb5-5</strain>
    </source>
</reference>
<evidence type="ECO:0000313" key="3">
    <source>
        <dbReference type="Proteomes" id="UP000252770"/>
    </source>
</evidence>
<keyword evidence="1" id="KW-0812">Transmembrane</keyword>
<dbReference type="Proteomes" id="UP000252770">
    <property type="component" value="Unassembled WGS sequence"/>
</dbReference>
<name>A0A367YV43_9ACTN</name>
<dbReference type="RefSeq" id="WP_114126458.1">
    <property type="nucleotide sequence ID" value="NZ_QOUI01000005.1"/>
</dbReference>
<comment type="caution">
    <text evidence="2">The sequence shown here is derived from an EMBL/GenBank/DDBJ whole genome shotgun (WGS) entry which is preliminary data.</text>
</comment>
<feature type="transmembrane region" description="Helical" evidence="1">
    <location>
        <begin position="73"/>
        <end position="92"/>
    </location>
</feature>
<organism evidence="2 3">
    <name type="scientific">Desertihabitans brevis</name>
    <dbReference type="NCBI Taxonomy" id="2268447"/>
    <lineage>
        <taxon>Bacteria</taxon>
        <taxon>Bacillati</taxon>
        <taxon>Actinomycetota</taxon>
        <taxon>Actinomycetes</taxon>
        <taxon>Propionibacteriales</taxon>
        <taxon>Propionibacteriaceae</taxon>
        <taxon>Desertihabitans</taxon>
    </lineage>
</organism>
<gene>
    <name evidence="2" type="ORF">DT076_09630</name>
</gene>
<dbReference type="EMBL" id="QOUI01000005">
    <property type="protein sequence ID" value="RCK69698.1"/>
    <property type="molecule type" value="Genomic_DNA"/>
</dbReference>
<accession>A0A367YV43</accession>
<evidence type="ECO:0000313" key="2">
    <source>
        <dbReference type="EMBL" id="RCK69698.1"/>
    </source>
</evidence>
<evidence type="ECO:0000256" key="1">
    <source>
        <dbReference type="SAM" id="Phobius"/>
    </source>
</evidence>
<keyword evidence="3" id="KW-1185">Reference proteome</keyword>
<keyword evidence="1" id="KW-1133">Transmembrane helix</keyword>
<keyword evidence="1" id="KW-0472">Membrane</keyword>
<sequence length="124" mass="12997">MVLGLSLALTGLCLVVVVWAVVKIVTRQPLLLTRRGDQVLLGVLALVELGLVVQAVLGFVLGAQQQIPNLLTFGVYLVGVLLILPVGTFWALADRSRGGAGVLVVACVTVPAMVLRMHQVYAGG</sequence>
<dbReference type="AlphaFoldDB" id="A0A367YV43"/>